<dbReference type="Ensembl" id="ENSCABT00000020704.1">
    <property type="protein sequence ID" value="ENSCABP00000018899.1"/>
    <property type="gene ID" value="ENSCABG00000013964.1"/>
</dbReference>
<dbReference type="GO" id="GO:0061343">
    <property type="term" value="P:cell adhesion involved in heart morphogenesis"/>
    <property type="evidence" value="ECO:0007669"/>
    <property type="project" value="TreeGrafter"/>
</dbReference>
<feature type="region of interest" description="Disordered" evidence="1">
    <location>
        <begin position="33"/>
        <end position="72"/>
    </location>
</feature>
<dbReference type="Proteomes" id="UP000694404">
    <property type="component" value="Unplaced"/>
</dbReference>
<evidence type="ECO:0000313" key="3">
    <source>
        <dbReference type="Proteomes" id="UP000694404"/>
    </source>
</evidence>
<evidence type="ECO:0008006" key="4">
    <source>
        <dbReference type="Google" id="ProtNLM"/>
    </source>
</evidence>
<dbReference type="GO" id="GO:0007508">
    <property type="term" value="P:larval heart development"/>
    <property type="evidence" value="ECO:0007669"/>
    <property type="project" value="TreeGrafter"/>
</dbReference>
<name>A0A8C0H656_CHEAB</name>
<evidence type="ECO:0000313" key="2">
    <source>
        <dbReference type="Ensembl" id="ENSCABP00000018899.1"/>
    </source>
</evidence>
<reference evidence="2" key="2">
    <citation type="submission" date="2025-09" db="UniProtKB">
        <authorList>
            <consortium name="Ensembl"/>
        </authorList>
    </citation>
    <scope>IDENTIFICATION</scope>
</reference>
<keyword evidence="3" id="KW-1185">Reference proteome</keyword>
<dbReference type="GO" id="GO:0031012">
    <property type="term" value="C:extracellular matrix"/>
    <property type="evidence" value="ECO:0007669"/>
    <property type="project" value="TreeGrafter"/>
</dbReference>
<reference evidence="2" key="1">
    <citation type="submission" date="2025-08" db="UniProtKB">
        <authorList>
            <consortium name="Ensembl"/>
        </authorList>
    </citation>
    <scope>IDENTIFICATION</scope>
</reference>
<dbReference type="PANTHER" id="PTHR33395:SF22">
    <property type="entry name" value="REVERSE TRANSCRIPTASE DOMAIN-CONTAINING PROTEIN"/>
    <property type="match status" value="1"/>
</dbReference>
<sequence>MTRPGTLRGVWFQCERNLPTARPGHRTVPLGWERRRPIHVPAAEPRVRDGQAPSGKEKPSDTTRRTGEPARTSGVNYLRSRTENLSQPKQFLMTRPDEIHLRIFKGLTEEISEPLAIIFENSCKMRESPGACKQINIVPIYNDNLEPRKIMEQIIKQSICKHLEDKVISNSQHVFIKNK</sequence>
<feature type="compositionally biased region" description="Basic and acidic residues" evidence="1">
    <location>
        <begin position="45"/>
        <end position="68"/>
    </location>
</feature>
<proteinExistence type="predicted"/>
<accession>A0A8C0H656</accession>
<dbReference type="PANTHER" id="PTHR33395">
    <property type="entry name" value="TRANSCRIPTASE, PUTATIVE-RELATED-RELATED"/>
    <property type="match status" value="1"/>
</dbReference>
<dbReference type="AlphaFoldDB" id="A0A8C0H656"/>
<evidence type="ECO:0000256" key="1">
    <source>
        <dbReference type="SAM" id="MobiDB-lite"/>
    </source>
</evidence>
<organism evidence="2 3">
    <name type="scientific">Chelonoidis abingdonii</name>
    <name type="common">Abingdon island giant tortoise</name>
    <name type="synonym">Testudo abingdonii</name>
    <dbReference type="NCBI Taxonomy" id="106734"/>
    <lineage>
        <taxon>Eukaryota</taxon>
        <taxon>Metazoa</taxon>
        <taxon>Chordata</taxon>
        <taxon>Craniata</taxon>
        <taxon>Vertebrata</taxon>
        <taxon>Euteleostomi</taxon>
        <taxon>Archelosauria</taxon>
        <taxon>Testudinata</taxon>
        <taxon>Testudines</taxon>
        <taxon>Cryptodira</taxon>
        <taxon>Durocryptodira</taxon>
        <taxon>Testudinoidea</taxon>
        <taxon>Testudinidae</taxon>
        <taxon>Chelonoidis</taxon>
    </lineage>
</organism>
<protein>
    <recommendedName>
        <fullName evidence="4">Reverse transcriptase domain-containing protein</fullName>
    </recommendedName>
</protein>